<dbReference type="Proteomes" id="UP000554520">
    <property type="component" value="Unassembled WGS sequence"/>
</dbReference>
<dbReference type="AlphaFoldDB" id="A0A839UGI5"/>
<organism evidence="3 4">
    <name type="scientific">Phyllobacterium trifolii</name>
    <dbReference type="NCBI Taxonomy" id="300193"/>
    <lineage>
        <taxon>Bacteria</taxon>
        <taxon>Pseudomonadati</taxon>
        <taxon>Pseudomonadota</taxon>
        <taxon>Alphaproteobacteria</taxon>
        <taxon>Hyphomicrobiales</taxon>
        <taxon>Phyllobacteriaceae</taxon>
        <taxon>Phyllobacterium</taxon>
    </lineage>
</organism>
<dbReference type="SUPFAM" id="SSF48452">
    <property type="entry name" value="TPR-like"/>
    <property type="match status" value="1"/>
</dbReference>
<dbReference type="SUPFAM" id="SSF55073">
    <property type="entry name" value="Nucleotide cyclase"/>
    <property type="match status" value="1"/>
</dbReference>
<evidence type="ECO:0000313" key="3">
    <source>
        <dbReference type="EMBL" id="MBB3147639.1"/>
    </source>
</evidence>
<dbReference type="RefSeq" id="WP_112526859.1">
    <property type="nucleotide sequence ID" value="NZ_JACHXN010000013.1"/>
</dbReference>
<dbReference type="PROSITE" id="PS50125">
    <property type="entry name" value="GUANYLATE_CYCLASE_2"/>
    <property type="match status" value="1"/>
</dbReference>
<keyword evidence="1" id="KW-0472">Membrane</keyword>
<dbReference type="InterPro" id="IPR029787">
    <property type="entry name" value="Nucleotide_cyclase"/>
</dbReference>
<dbReference type="GO" id="GO:0035556">
    <property type="term" value="P:intracellular signal transduction"/>
    <property type="evidence" value="ECO:0007669"/>
    <property type="project" value="InterPro"/>
</dbReference>
<feature type="transmembrane region" description="Helical" evidence="1">
    <location>
        <begin position="191"/>
        <end position="210"/>
    </location>
</feature>
<name>A0A839UGI5_9HYPH</name>
<proteinExistence type="predicted"/>
<dbReference type="PANTHER" id="PTHR43081:SF19">
    <property type="entry name" value="PH-SENSITIVE ADENYLATE CYCLASE RV1264"/>
    <property type="match status" value="1"/>
</dbReference>
<gene>
    <name evidence="3" type="ORF">FHS21_004063</name>
</gene>
<comment type="caution">
    <text evidence="3">The sequence shown here is derived from an EMBL/GenBank/DDBJ whole genome shotgun (WGS) entry which is preliminary data.</text>
</comment>
<evidence type="ECO:0000313" key="4">
    <source>
        <dbReference type="Proteomes" id="UP000554520"/>
    </source>
</evidence>
<dbReference type="PANTHER" id="PTHR43081">
    <property type="entry name" value="ADENYLATE CYCLASE, TERMINAL-DIFFERENTIATION SPECIFIC-RELATED"/>
    <property type="match status" value="1"/>
</dbReference>
<dbReference type="Gene3D" id="1.25.40.10">
    <property type="entry name" value="Tetratricopeptide repeat domain"/>
    <property type="match status" value="2"/>
</dbReference>
<accession>A0A839UGI5</accession>
<dbReference type="CDD" id="cd07302">
    <property type="entry name" value="CHD"/>
    <property type="match status" value="1"/>
</dbReference>
<dbReference type="GO" id="GO:0006171">
    <property type="term" value="P:cAMP biosynthetic process"/>
    <property type="evidence" value="ECO:0007669"/>
    <property type="project" value="TreeGrafter"/>
</dbReference>
<dbReference type="InterPro" id="IPR050697">
    <property type="entry name" value="Adenylyl/Guanylyl_Cyclase_3/4"/>
</dbReference>
<dbReference type="GO" id="GO:0004016">
    <property type="term" value="F:adenylate cyclase activity"/>
    <property type="evidence" value="ECO:0007669"/>
    <property type="project" value="UniProtKB-ARBA"/>
</dbReference>
<keyword evidence="1" id="KW-1133">Transmembrane helix</keyword>
<evidence type="ECO:0000259" key="2">
    <source>
        <dbReference type="PROSITE" id="PS50125"/>
    </source>
</evidence>
<keyword evidence="1" id="KW-0812">Transmembrane</keyword>
<protein>
    <submittedName>
        <fullName evidence="3">TolB-like protein/class 3 adenylate cyclase</fullName>
    </submittedName>
</protein>
<sequence>MERHLAAVLIADVVGYSRLSEIDEEGTRARFQTDFQQIFEPKITEHHGRLVKTMGDGILAEFHSVVDALRCAVDIQQDKAKRNATALPGEHLFFRIGINLGDIIVEGDDIHGEGVNIADRMQSLAEPGGIALSGTTYDHVKSKIASLGYAFLGEQKVKGIAEPVRVYRVVLDPEAKGATTRTRRYQSRWSLTAMTAVLLVVLGGAGAGWLTNRLLDEPPSSQNVSNDTRPSLVVLPFDNLSDVAEQGYLADGITEDLTTELARVSGLFVVSRNAAFTYKQKSLRPVQIAAELKVRYLLEGSIRRIGDEMRINAQLIDATTNGHIWAERFDGAWNEVFALQDKMVGEIATALKLRLVSGQQAAKIAGGTTNAAAYESYLRGRELEFRERPEDWVDAIKHYEQALALDPKFGNAAAGLAWIYREAQWSEARSKLLGLSSNEARNKENAYFRAAAENPSPMYYRILTAKLNMQQRSDEAIVAAERAIALDASDAENYESLSIAMIYNGRAMDGLGYLAAASRVDPFWSRWRYLLAGQAYFSLERYGEAVAALEKIEPETKETTYWDFWPNYDGLVLLISAYAQLGQSADAAKARERLKPYLAIAQDPEFTGLMAAGAFPFKHYSDLERVLAGLRKAGVPELSFGFDPKSPKRLDGAAIRTLLFGHEAHGRNLESGDAYRRVTADDGATRVFVGDWSDTGQSWLEGDFLCFLYPSRWRTCGVVFRNPGGTSAEKTEYLFITQWDRFEFSVVK</sequence>
<dbReference type="InterPro" id="IPR001054">
    <property type="entry name" value="A/G_cyclase"/>
</dbReference>
<evidence type="ECO:0000256" key="1">
    <source>
        <dbReference type="SAM" id="Phobius"/>
    </source>
</evidence>
<dbReference type="Pfam" id="PF00211">
    <property type="entry name" value="Guanylate_cyc"/>
    <property type="match status" value="1"/>
</dbReference>
<dbReference type="Gene3D" id="3.40.50.10070">
    <property type="entry name" value="TolB, N-terminal domain"/>
    <property type="match status" value="1"/>
</dbReference>
<reference evidence="3 4" key="1">
    <citation type="submission" date="2020-08" db="EMBL/GenBank/DDBJ databases">
        <title>Genomic Encyclopedia of Type Strains, Phase III (KMG-III): the genomes of soil and plant-associated and newly described type strains.</title>
        <authorList>
            <person name="Whitman W."/>
        </authorList>
    </citation>
    <scope>NUCLEOTIDE SEQUENCE [LARGE SCALE GENOMIC DNA]</scope>
    <source>
        <strain evidence="3 4">CECT 7015</strain>
    </source>
</reference>
<keyword evidence="4" id="KW-1185">Reference proteome</keyword>
<dbReference type="EMBL" id="JACHXN010000013">
    <property type="protein sequence ID" value="MBB3147639.1"/>
    <property type="molecule type" value="Genomic_DNA"/>
</dbReference>
<feature type="domain" description="Guanylate cyclase" evidence="2">
    <location>
        <begin position="7"/>
        <end position="122"/>
    </location>
</feature>
<dbReference type="InterPro" id="IPR011990">
    <property type="entry name" value="TPR-like_helical_dom_sf"/>
</dbReference>
<dbReference type="Gene3D" id="3.30.70.1230">
    <property type="entry name" value="Nucleotide cyclase"/>
    <property type="match status" value="1"/>
</dbReference>